<dbReference type="Gene3D" id="3.90.1170.50">
    <property type="entry name" value="Aldehyde oxidase/xanthine dehydrogenase, a/b hammerhead"/>
    <property type="match status" value="1"/>
</dbReference>
<evidence type="ECO:0000259" key="1">
    <source>
        <dbReference type="SMART" id="SM01008"/>
    </source>
</evidence>
<dbReference type="InterPro" id="IPR008274">
    <property type="entry name" value="AldOxase/xan_DH_MoCoBD1"/>
</dbReference>
<keyword evidence="3" id="KW-1185">Reference proteome</keyword>
<dbReference type="Gene3D" id="3.30.365.10">
    <property type="entry name" value="Aldehyde oxidase/xanthine dehydrogenase, molybdopterin binding domain"/>
    <property type="match status" value="4"/>
</dbReference>
<dbReference type="InterPro" id="IPR000674">
    <property type="entry name" value="Ald_Oxase/Xan_DH_a/b"/>
</dbReference>
<dbReference type="InterPro" id="IPR046867">
    <property type="entry name" value="AldOxase/xan_DH_MoCoBD2"/>
</dbReference>
<organism evidence="2 3">
    <name type="scientific">Arenibacter palladensis</name>
    <dbReference type="NCBI Taxonomy" id="237373"/>
    <lineage>
        <taxon>Bacteria</taxon>
        <taxon>Pseudomonadati</taxon>
        <taxon>Bacteroidota</taxon>
        <taxon>Flavobacteriia</taxon>
        <taxon>Flavobacteriales</taxon>
        <taxon>Flavobacteriaceae</taxon>
        <taxon>Arenibacter</taxon>
    </lineage>
</organism>
<dbReference type="PIRSF" id="PIRSF036389">
    <property type="entry name" value="IOR_B"/>
    <property type="match status" value="1"/>
</dbReference>
<dbReference type="PANTHER" id="PTHR47495:SF1">
    <property type="entry name" value="BLL3820 PROTEIN"/>
    <property type="match status" value="1"/>
</dbReference>
<protein>
    <submittedName>
        <fullName evidence="2">CO or xanthine dehydrogenase, Mo-binding subunit</fullName>
    </submittedName>
</protein>
<dbReference type="InterPro" id="IPR037165">
    <property type="entry name" value="AldOxase/xan_DH_Mopterin-bd_sf"/>
</dbReference>
<dbReference type="InterPro" id="IPR052516">
    <property type="entry name" value="N-heterocyclic_Hydroxylase"/>
</dbReference>
<dbReference type="InterPro" id="IPR012368">
    <property type="entry name" value="OxRdtase_Mopterin-bd_su_IorB"/>
</dbReference>
<dbReference type="RefSeq" id="WP_072860686.1">
    <property type="nucleotide sequence ID" value="NZ_FQUX01000001.1"/>
</dbReference>
<proteinExistence type="predicted"/>
<dbReference type="SUPFAM" id="SSF56003">
    <property type="entry name" value="Molybdenum cofactor-binding domain"/>
    <property type="match status" value="2"/>
</dbReference>
<sequence length="740" mass="81255">MTVKPLRTRRKFLKDLGYISVGFTLLGACTGVEDPIMAARVDYDGKLPGSMGRANTVNAWLEILDDGSIRILSGKVELGQGIRTAIQQVAAEELDMDLEKVQVQLAETGRTPNEGYTGASASIQNSAMSVRYAAATARQELLGLASKKLNAPITELLLYNGIVKSKPDNKSLTFAEILEGVQIEKQVSLPVPIKDKKEHRYVGKAIPRTDIRDMVRGQAIYIQDLRFPGMVHARVVRPPGYTSQLISIDDTTLRSEVRGVLKTVVKGSIVAVITEREYQAIKAEKYLRNHTEWTTPIAFPEYNNLYAHIKEDATGSETVKSVGDVTAASKETDTLKARYTKPYIKHASMGPACGIAMFDGEILHIWSHSQGIYPMREALSTMLSLDSEKIHITAVPGAGCFGHSTADDAAADAALLALEYPNTHVRVQWSRQDEHSWDPYGPAMIVELEAGLDENNNINFWKAEVWTDSHSTRPNKNAGTVLTARYLEPPHQMKSRGYLGGGLRNADPYYSIPNMTVNAHYYDGPLRTSSLRSLGSFTNIFAVESLMDTLAEKAGQDPLEFRLKHLEDERAIAVLQKVKALTISQQSADGEGIGYAFMRYKNTDAYIAVAAKVAIDKNNGKVNLLKMWAVVDVGEVINSDGLTNQIEGGMIQAASWTLKEQVTFNTKEITSSDWQKYPILGFSEIPEVEVAIINRPSEDAKGAGEVPLPPTAAAIANAIYKASGKRVFDLPITPDKILRA</sequence>
<dbReference type="Pfam" id="PF20256">
    <property type="entry name" value="MoCoBD_2"/>
    <property type="match status" value="2"/>
</dbReference>
<dbReference type="OrthoDB" id="9767994at2"/>
<reference evidence="3" key="1">
    <citation type="submission" date="2016-11" db="EMBL/GenBank/DDBJ databases">
        <authorList>
            <person name="Varghese N."/>
            <person name="Submissions S."/>
        </authorList>
    </citation>
    <scope>NUCLEOTIDE SEQUENCE [LARGE SCALE GENOMIC DNA]</scope>
    <source>
        <strain evidence="3">DSM 17539</strain>
    </source>
</reference>
<name>A0A1M4VYD3_9FLAO</name>
<dbReference type="PANTHER" id="PTHR47495">
    <property type="entry name" value="ALDEHYDE DEHYDROGENASE"/>
    <property type="match status" value="1"/>
</dbReference>
<evidence type="ECO:0000313" key="2">
    <source>
        <dbReference type="EMBL" id="SHE73967.1"/>
    </source>
</evidence>
<feature type="domain" description="Aldehyde oxidase/xanthine dehydrogenase a/b hammerhead" evidence="1">
    <location>
        <begin position="216"/>
        <end position="297"/>
    </location>
</feature>
<evidence type="ECO:0000313" key="3">
    <source>
        <dbReference type="Proteomes" id="UP000184406"/>
    </source>
</evidence>
<dbReference type="AlphaFoldDB" id="A0A1M4VYD3"/>
<dbReference type="EMBL" id="FQUX01000001">
    <property type="protein sequence ID" value="SHE73967.1"/>
    <property type="molecule type" value="Genomic_DNA"/>
</dbReference>
<dbReference type="GO" id="GO:0016491">
    <property type="term" value="F:oxidoreductase activity"/>
    <property type="evidence" value="ECO:0007669"/>
    <property type="project" value="InterPro"/>
</dbReference>
<accession>A0A1M4VYD3</accession>
<gene>
    <name evidence="2" type="ORF">SAMN03080594_1011140</name>
</gene>
<dbReference type="PROSITE" id="PS51257">
    <property type="entry name" value="PROKAR_LIPOPROTEIN"/>
    <property type="match status" value="1"/>
</dbReference>
<dbReference type="SMART" id="SM01008">
    <property type="entry name" value="Ald_Xan_dh_C"/>
    <property type="match status" value="1"/>
</dbReference>
<dbReference type="Proteomes" id="UP000184406">
    <property type="component" value="Unassembled WGS sequence"/>
</dbReference>
<dbReference type="Pfam" id="PF02738">
    <property type="entry name" value="MoCoBD_1"/>
    <property type="match status" value="1"/>
</dbReference>